<dbReference type="InterPro" id="IPR023210">
    <property type="entry name" value="NADP_OxRdtase_dom"/>
</dbReference>
<dbReference type="OrthoDB" id="9773828at2"/>
<dbReference type="AlphaFoldDB" id="A0A3B0C5E5"/>
<evidence type="ECO:0000313" key="3">
    <source>
        <dbReference type="EMBL" id="RKN78516.1"/>
    </source>
</evidence>
<dbReference type="GO" id="GO:0005829">
    <property type="term" value="C:cytosol"/>
    <property type="evidence" value="ECO:0007669"/>
    <property type="project" value="TreeGrafter"/>
</dbReference>
<dbReference type="CDD" id="cd19080">
    <property type="entry name" value="AKR_AKR9A_9B"/>
    <property type="match status" value="1"/>
</dbReference>
<dbReference type="InterPro" id="IPR036812">
    <property type="entry name" value="NAD(P)_OxRdtase_dom_sf"/>
</dbReference>
<comment type="caution">
    <text evidence="3">The sequence shown here is derived from an EMBL/GenBank/DDBJ whole genome shotgun (WGS) entry which is preliminary data.</text>
</comment>
<evidence type="ECO:0000313" key="4">
    <source>
        <dbReference type="Proteomes" id="UP000276603"/>
    </source>
</evidence>
<dbReference type="PANTHER" id="PTHR43364:SF4">
    <property type="entry name" value="NAD(P)-LINKED OXIDOREDUCTASE SUPERFAMILY PROTEIN"/>
    <property type="match status" value="1"/>
</dbReference>
<dbReference type="RefSeq" id="WP_120713422.1">
    <property type="nucleotide sequence ID" value="NZ_RBCJ01000004.1"/>
</dbReference>
<feature type="domain" description="NADP-dependent oxidoreductase" evidence="2">
    <location>
        <begin position="15"/>
        <end position="307"/>
    </location>
</feature>
<dbReference type="GO" id="GO:0016491">
    <property type="term" value="F:oxidoreductase activity"/>
    <property type="evidence" value="ECO:0007669"/>
    <property type="project" value="UniProtKB-KW"/>
</dbReference>
<reference evidence="3 4" key="1">
    <citation type="submission" date="2018-10" db="EMBL/GenBank/DDBJ databases">
        <title>Ulvibacterium marinum gen. nov., sp. nov., a novel marine bacterium of the family Flavobacteriaceae, isolated from a culture of the green alga Ulva prolifera.</title>
        <authorList>
            <person name="Zhang Z."/>
        </authorList>
    </citation>
    <scope>NUCLEOTIDE SEQUENCE [LARGE SCALE GENOMIC DNA]</scope>
    <source>
        <strain evidence="3 4">CCMM003</strain>
    </source>
</reference>
<dbReference type="InterPro" id="IPR050523">
    <property type="entry name" value="AKR_Detox_Biosynth"/>
</dbReference>
<evidence type="ECO:0000259" key="2">
    <source>
        <dbReference type="Pfam" id="PF00248"/>
    </source>
</evidence>
<organism evidence="3 4">
    <name type="scientific">Ulvibacterium marinum</name>
    <dbReference type="NCBI Taxonomy" id="2419782"/>
    <lineage>
        <taxon>Bacteria</taxon>
        <taxon>Pseudomonadati</taxon>
        <taxon>Bacteroidota</taxon>
        <taxon>Flavobacteriia</taxon>
        <taxon>Flavobacteriales</taxon>
        <taxon>Flavobacteriaceae</taxon>
        <taxon>Ulvibacterium</taxon>
    </lineage>
</organism>
<dbReference type="PANTHER" id="PTHR43364">
    <property type="entry name" value="NADH-SPECIFIC METHYLGLYOXAL REDUCTASE-RELATED"/>
    <property type="match status" value="1"/>
</dbReference>
<keyword evidence="4" id="KW-1185">Reference proteome</keyword>
<keyword evidence="1" id="KW-0560">Oxidoreductase</keyword>
<dbReference type="Pfam" id="PF00248">
    <property type="entry name" value="Aldo_ket_red"/>
    <property type="match status" value="1"/>
</dbReference>
<gene>
    <name evidence="3" type="ORF">D7Z94_20085</name>
</gene>
<dbReference type="Gene3D" id="3.20.20.100">
    <property type="entry name" value="NADP-dependent oxidoreductase domain"/>
    <property type="match status" value="1"/>
</dbReference>
<dbReference type="SUPFAM" id="SSF51430">
    <property type="entry name" value="NAD(P)-linked oxidoreductase"/>
    <property type="match status" value="1"/>
</dbReference>
<name>A0A3B0C5E5_9FLAO</name>
<accession>A0A3B0C5E5</accession>
<evidence type="ECO:0000256" key="1">
    <source>
        <dbReference type="ARBA" id="ARBA00023002"/>
    </source>
</evidence>
<dbReference type="EMBL" id="RBCJ01000004">
    <property type="protein sequence ID" value="RKN78516.1"/>
    <property type="molecule type" value="Genomic_DNA"/>
</dbReference>
<protein>
    <submittedName>
        <fullName evidence="3">Aldo/keto reductase</fullName>
    </submittedName>
</protein>
<proteinExistence type="predicted"/>
<sequence>MNYKLLGNTGLRVSEIALGTMTFGTEAGWGADKETSQQMYDAFIKASGNFIDTANEIYTGGTSEKFVGEFIKSERDSIVLGTKYTDAMPGTDPNRAGNSRKSMMQSLHRSLKRLDTEYIDIFWLHSWDFMSPVEEVMQSLNDMIRQGKVLYLGISDAPAWVISKANMYARQNGLTPFEASQIEYSLIQRTGERELLPMAKDEGMTTLAWSPLSSGILTGKYNTDDEKGTRRLDVSEFAALSERNLGIAAKVIEIARKNEVSPATVAISFVKQQGLIPILGGTKLRHIESNLESIDFELNSDDIALLQGESTIEMGFPHDFLKATQAVTYGGQLENIIHTRPNIY</sequence>
<dbReference type="Proteomes" id="UP000276603">
    <property type="component" value="Unassembled WGS sequence"/>
</dbReference>